<reference evidence="5" key="1">
    <citation type="submission" date="2016-10" db="EMBL/GenBank/DDBJ databases">
        <authorList>
            <person name="Varghese N."/>
            <person name="Submissions S."/>
        </authorList>
    </citation>
    <scope>NUCLEOTIDE SEQUENCE [LARGE SCALE GENOMIC DNA]</scope>
    <source>
        <strain evidence="5">CGMCC 1.10784</strain>
    </source>
</reference>
<dbReference type="InterPro" id="IPR000683">
    <property type="entry name" value="Gfo/Idh/MocA-like_OxRdtase_N"/>
</dbReference>
<dbReference type="STRING" id="1045775.SAMN05216378_3928"/>
<organism evidence="4 5">
    <name type="scientific">Paenibacillus catalpae</name>
    <dbReference type="NCBI Taxonomy" id="1045775"/>
    <lineage>
        <taxon>Bacteria</taxon>
        <taxon>Bacillati</taxon>
        <taxon>Bacillota</taxon>
        <taxon>Bacilli</taxon>
        <taxon>Bacillales</taxon>
        <taxon>Paenibacillaceae</taxon>
        <taxon>Paenibacillus</taxon>
    </lineage>
</organism>
<dbReference type="GO" id="GO:0016491">
    <property type="term" value="F:oxidoreductase activity"/>
    <property type="evidence" value="ECO:0007669"/>
    <property type="project" value="UniProtKB-KW"/>
</dbReference>
<dbReference type="AlphaFoldDB" id="A0A1I2D2G1"/>
<dbReference type="SUPFAM" id="SSF55347">
    <property type="entry name" value="Glyceraldehyde-3-phosphate dehydrogenase-like, C-terminal domain"/>
    <property type="match status" value="1"/>
</dbReference>
<dbReference type="PANTHER" id="PTHR43818:SF11">
    <property type="entry name" value="BCDNA.GH03377"/>
    <property type="match status" value="1"/>
</dbReference>
<sequence length="337" mass="36718">MINVAILSFWHVHAKDYALQAEQHPEMVIKAIWDEDPDRGAIQAEARQVPFYVDLEELLANQEIDAVIVTTPTSMHRDVMLAAARAGKHIFTEKVLAATIREAQEIVDAVQKAGIKLTVSLPRLNTPFAQAAQEVATNGLLGRLTQVRVRMAHKGALSETGLPPYFYDLEQCGGGAMIDLGCHPMYLTRLLLGMPKSISSSYGYVTGREVEDNAVAVLSYADGALGIVETGFVNPLSPLTLEAHGTKGSMAFSLQNRKLIVASPDNGDNSVIEWPLPDALPSDLEQWASHIQQNTINTQNLEMALDLTRLMEASNLSAKHGKAVKLSQLLAQPVYGE</sequence>
<dbReference type="Gene3D" id="3.40.50.720">
    <property type="entry name" value="NAD(P)-binding Rossmann-like Domain"/>
    <property type="match status" value="1"/>
</dbReference>
<evidence type="ECO:0000259" key="3">
    <source>
        <dbReference type="Pfam" id="PF22725"/>
    </source>
</evidence>
<proteinExistence type="predicted"/>
<dbReference type="Pfam" id="PF01408">
    <property type="entry name" value="GFO_IDH_MocA"/>
    <property type="match status" value="1"/>
</dbReference>
<dbReference type="SUPFAM" id="SSF51735">
    <property type="entry name" value="NAD(P)-binding Rossmann-fold domains"/>
    <property type="match status" value="1"/>
</dbReference>
<evidence type="ECO:0000313" key="4">
    <source>
        <dbReference type="EMBL" id="SFE74706.1"/>
    </source>
</evidence>
<dbReference type="RefSeq" id="WP_091188128.1">
    <property type="nucleotide sequence ID" value="NZ_FOMT01000004.1"/>
</dbReference>
<feature type="domain" description="GFO/IDH/MocA-like oxidoreductase" evidence="3">
    <location>
        <begin position="130"/>
        <end position="250"/>
    </location>
</feature>
<dbReference type="InterPro" id="IPR055170">
    <property type="entry name" value="GFO_IDH_MocA-like_dom"/>
</dbReference>
<dbReference type="InterPro" id="IPR036291">
    <property type="entry name" value="NAD(P)-bd_dom_sf"/>
</dbReference>
<accession>A0A1I2D2G1</accession>
<keyword evidence="5" id="KW-1185">Reference proteome</keyword>
<dbReference type="EMBL" id="FOMT01000004">
    <property type="protein sequence ID" value="SFE74706.1"/>
    <property type="molecule type" value="Genomic_DNA"/>
</dbReference>
<dbReference type="PANTHER" id="PTHR43818">
    <property type="entry name" value="BCDNA.GH03377"/>
    <property type="match status" value="1"/>
</dbReference>
<evidence type="ECO:0000256" key="1">
    <source>
        <dbReference type="ARBA" id="ARBA00023002"/>
    </source>
</evidence>
<gene>
    <name evidence="4" type="ORF">SAMN05216378_3928</name>
</gene>
<keyword evidence="1" id="KW-0560">Oxidoreductase</keyword>
<dbReference type="InterPro" id="IPR050463">
    <property type="entry name" value="Gfo/Idh/MocA_oxidrdct_glycsds"/>
</dbReference>
<feature type="domain" description="Gfo/Idh/MocA-like oxidoreductase N-terminal" evidence="2">
    <location>
        <begin position="18"/>
        <end position="119"/>
    </location>
</feature>
<dbReference type="GO" id="GO:0000166">
    <property type="term" value="F:nucleotide binding"/>
    <property type="evidence" value="ECO:0007669"/>
    <property type="project" value="InterPro"/>
</dbReference>
<evidence type="ECO:0000259" key="2">
    <source>
        <dbReference type="Pfam" id="PF01408"/>
    </source>
</evidence>
<protein>
    <submittedName>
        <fullName evidence="4">Predicted dehydrogenase</fullName>
    </submittedName>
</protein>
<dbReference type="Proteomes" id="UP000198855">
    <property type="component" value="Unassembled WGS sequence"/>
</dbReference>
<dbReference type="OrthoDB" id="9815825at2"/>
<dbReference type="Pfam" id="PF22725">
    <property type="entry name" value="GFO_IDH_MocA_C3"/>
    <property type="match status" value="1"/>
</dbReference>
<evidence type="ECO:0000313" key="5">
    <source>
        <dbReference type="Proteomes" id="UP000198855"/>
    </source>
</evidence>
<dbReference type="Gene3D" id="3.30.360.10">
    <property type="entry name" value="Dihydrodipicolinate Reductase, domain 2"/>
    <property type="match status" value="1"/>
</dbReference>
<name>A0A1I2D2G1_9BACL</name>